<keyword evidence="3 5" id="KW-1133">Transmembrane helix</keyword>
<evidence type="ECO:0000256" key="2">
    <source>
        <dbReference type="ARBA" id="ARBA00022692"/>
    </source>
</evidence>
<comment type="caution">
    <text evidence="7">The sequence shown here is derived from an EMBL/GenBank/DDBJ whole genome shotgun (WGS) entry which is preliminary data.</text>
</comment>
<keyword evidence="2 5" id="KW-0812">Transmembrane</keyword>
<feature type="transmembrane region" description="Helical" evidence="5">
    <location>
        <begin position="97"/>
        <end position="118"/>
    </location>
</feature>
<comment type="subcellular location">
    <subcellularLocation>
        <location evidence="1">Endomembrane system</location>
        <topology evidence="1">Multi-pass membrane protein</topology>
    </subcellularLocation>
</comment>
<evidence type="ECO:0000256" key="1">
    <source>
        <dbReference type="ARBA" id="ARBA00004127"/>
    </source>
</evidence>
<evidence type="ECO:0000313" key="7">
    <source>
        <dbReference type="EMBL" id="MFK4638711.1"/>
    </source>
</evidence>
<accession>A0ABW8N551</accession>
<dbReference type="Proteomes" id="UP001620520">
    <property type="component" value="Unassembled WGS sequence"/>
</dbReference>
<feature type="domain" description="DUF202" evidence="6">
    <location>
        <begin position="11"/>
        <end position="84"/>
    </location>
</feature>
<protein>
    <submittedName>
        <fullName evidence="7">Uncharacterized membrane protein YidH (DUF202 family)</fullName>
    </submittedName>
</protein>
<name>A0ABW8N551_9MICC</name>
<feature type="transmembrane region" description="Helical" evidence="5">
    <location>
        <begin position="60"/>
        <end position="81"/>
    </location>
</feature>
<reference evidence="7 8" key="1">
    <citation type="submission" date="2024-10" db="EMBL/GenBank/DDBJ databases">
        <title>Novel secondary metabolite-producing bacteria for plant disease control.</title>
        <authorList>
            <person name="Chevrette M."/>
        </authorList>
    </citation>
    <scope>NUCLEOTIDE SEQUENCE [LARGE SCALE GENOMIC DNA]</scope>
    <source>
        <strain evidence="7 8">J30 TE3557</strain>
    </source>
</reference>
<evidence type="ECO:0000256" key="3">
    <source>
        <dbReference type="ARBA" id="ARBA00022989"/>
    </source>
</evidence>
<dbReference type="EMBL" id="JBIYEW010000003">
    <property type="protein sequence ID" value="MFK4638711.1"/>
    <property type="molecule type" value="Genomic_DNA"/>
</dbReference>
<evidence type="ECO:0000256" key="5">
    <source>
        <dbReference type="SAM" id="Phobius"/>
    </source>
</evidence>
<feature type="transmembrane region" description="Helical" evidence="5">
    <location>
        <begin position="21"/>
        <end position="40"/>
    </location>
</feature>
<evidence type="ECO:0000259" key="6">
    <source>
        <dbReference type="Pfam" id="PF02656"/>
    </source>
</evidence>
<dbReference type="Pfam" id="PF02656">
    <property type="entry name" value="DUF202"/>
    <property type="match status" value="1"/>
</dbReference>
<gene>
    <name evidence="7" type="ORF">ABIA52_001600</name>
</gene>
<sequence>MTGSVPESTRDPGLQPERTTLAWRRTLISLVVVDLFIWRSWLTSEPSAGTVIAGLPGLDYQGICALAAAAATVVLAAVVWVRSRQLHAGFQAAHSRLILASTLAVMGLGAAAIAAISLGG</sequence>
<keyword evidence="4 5" id="KW-0472">Membrane</keyword>
<proteinExistence type="predicted"/>
<evidence type="ECO:0000313" key="8">
    <source>
        <dbReference type="Proteomes" id="UP001620520"/>
    </source>
</evidence>
<dbReference type="InterPro" id="IPR003807">
    <property type="entry name" value="DUF202"/>
</dbReference>
<evidence type="ECO:0000256" key="4">
    <source>
        <dbReference type="ARBA" id="ARBA00023136"/>
    </source>
</evidence>
<keyword evidence="8" id="KW-1185">Reference proteome</keyword>
<dbReference type="RefSeq" id="WP_404594103.1">
    <property type="nucleotide sequence ID" value="NZ_JBIYEW010000003.1"/>
</dbReference>
<organism evidence="7 8">
    <name type="scientific">Paenarthrobacter histidinolovorans</name>
    <dbReference type="NCBI Taxonomy" id="43664"/>
    <lineage>
        <taxon>Bacteria</taxon>
        <taxon>Bacillati</taxon>
        <taxon>Actinomycetota</taxon>
        <taxon>Actinomycetes</taxon>
        <taxon>Micrococcales</taxon>
        <taxon>Micrococcaceae</taxon>
        <taxon>Paenarthrobacter</taxon>
    </lineage>
</organism>